<feature type="domain" description="Polyphosphate kinase C-terminal" evidence="10">
    <location>
        <begin position="499"/>
        <end position="655"/>
    </location>
</feature>
<dbReference type="GO" id="GO:0008976">
    <property type="term" value="F:polyphosphate kinase activity"/>
    <property type="evidence" value="ECO:0007669"/>
    <property type="project" value="UniProtKB-UniRule"/>
</dbReference>
<keyword evidence="4 6" id="KW-0418">Kinase</keyword>
<feature type="binding site" evidence="6">
    <location>
        <position position="588"/>
    </location>
    <ligand>
        <name>ATP</name>
        <dbReference type="ChEBI" id="CHEBI:30616"/>
    </ligand>
</feature>
<feature type="domain" description="Polyphosphate kinase C-terminal" evidence="11">
    <location>
        <begin position="329"/>
        <end position="488"/>
    </location>
</feature>
<feature type="active site" description="Phosphohistidine intermediate" evidence="6">
    <location>
        <position position="431"/>
    </location>
</feature>
<dbReference type="PANTHER" id="PTHR30218">
    <property type="entry name" value="POLYPHOSPHATE KINASE"/>
    <property type="match status" value="1"/>
</dbReference>
<comment type="similarity">
    <text evidence="6 7">Belongs to the polyphosphate kinase 1 (PPK1) family.</text>
</comment>
<dbReference type="EC" id="2.7.4.1" evidence="6 7"/>
<dbReference type="InterPro" id="IPR025200">
    <property type="entry name" value="PPK_C_dom2"/>
</dbReference>
<dbReference type="Pfam" id="PF13089">
    <property type="entry name" value="PP_kinase_N"/>
    <property type="match status" value="1"/>
</dbReference>
<keyword evidence="3 6" id="KW-0547">Nucleotide-binding</keyword>
<keyword evidence="6" id="KW-0479">Metal-binding</keyword>
<dbReference type="PIRSF" id="PIRSF015589">
    <property type="entry name" value="PP_kinase"/>
    <property type="match status" value="1"/>
</dbReference>
<feature type="binding site" evidence="6">
    <location>
        <position position="560"/>
    </location>
    <ligand>
        <name>ATP</name>
        <dbReference type="ChEBI" id="CHEBI:30616"/>
    </ligand>
</feature>
<evidence type="ECO:0000313" key="13">
    <source>
        <dbReference type="Proteomes" id="UP000240357"/>
    </source>
</evidence>
<evidence type="ECO:0000256" key="4">
    <source>
        <dbReference type="ARBA" id="ARBA00022777"/>
    </source>
</evidence>
<dbReference type="HAMAP" id="MF_00347">
    <property type="entry name" value="Polyphosphate_kinase"/>
    <property type="match status" value="1"/>
</dbReference>
<dbReference type="GO" id="GO:0005524">
    <property type="term" value="F:ATP binding"/>
    <property type="evidence" value="ECO:0007669"/>
    <property type="project" value="UniProtKB-KW"/>
</dbReference>
<dbReference type="NCBIfam" id="NF003917">
    <property type="entry name" value="PRK05443.1-1"/>
    <property type="match status" value="1"/>
</dbReference>
<evidence type="ECO:0000259" key="11">
    <source>
        <dbReference type="Pfam" id="PF17941"/>
    </source>
</evidence>
<evidence type="ECO:0000259" key="10">
    <source>
        <dbReference type="Pfam" id="PF13090"/>
    </source>
</evidence>
<evidence type="ECO:0000313" key="12">
    <source>
        <dbReference type="EMBL" id="PSR56165.1"/>
    </source>
</evidence>
<dbReference type="GO" id="GO:0009358">
    <property type="term" value="C:polyphosphate kinase complex"/>
    <property type="evidence" value="ECO:0007669"/>
    <property type="project" value="InterPro"/>
</dbReference>
<evidence type="ECO:0000256" key="3">
    <source>
        <dbReference type="ARBA" id="ARBA00022741"/>
    </source>
</evidence>
<protein>
    <recommendedName>
        <fullName evidence="6 7">Polyphosphate kinase</fullName>
        <ecNumber evidence="6 7">2.7.4.1</ecNumber>
    </recommendedName>
    <alternativeName>
        <fullName evidence="6">ATP-polyphosphate phosphotransferase</fullName>
    </alternativeName>
    <alternativeName>
        <fullName evidence="6">Polyphosphoric acid kinase</fullName>
    </alternativeName>
</protein>
<evidence type="ECO:0000256" key="7">
    <source>
        <dbReference type="RuleBase" id="RU003800"/>
    </source>
</evidence>
<keyword evidence="1 6" id="KW-0597">Phosphoprotein</keyword>
<dbReference type="Proteomes" id="UP000240357">
    <property type="component" value="Unassembled WGS sequence"/>
</dbReference>
<evidence type="ECO:0000256" key="2">
    <source>
        <dbReference type="ARBA" id="ARBA00022679"/>
    </source>
</evidence>
<feature type="binding site" evidence="6">
    <location>
        <position position="464"/>
    </location>
    <ligand>
        <name>ATP</name>
        <dbReference type="ChEBI" id="CHEBI:30616"/>
    </ligand>
</feature>
<dbReference type="Gene3D" id="1.20.58.310">
    <property type="entry name" value="Polyphosphate kinase N-terminal domain"/>
    <property type="match status" value="1"/>
</dbReference>
<name>A0A2T2YL21_9BACT</name>
<reference evidence="12 13" key="1">
    <citation type="submission" date="2018-03" db="EMBL/GenBank/DDBJ databases">
        <title>Adhaeribacter sp. HMF7605 Genome sequencing and assembly.</title>
        <authorList>
            <person name="Kang H."/>
            <person name="Kang J."/>
            <person name="Cha I."/>
            <person name="Kim H."/>
            <person name="Joh K."/>
        </authorList>
    </citation>
    <scope>NUCLEOTIDE SEQUENCE [LARGE SCALE GENOMIC DNA]</scope>
    <source>
        <strain evidence="12 13">HMF7605</strain>
    </source>
</reference>
<dbReference type="Pfam" id="PF02503">
    <property type="entry name" value="PP_kinase"/>
    <property type="match status" value="1"/>
</dbReference>
<dbReference type="CDD" id="cd09167">
    <property type="entry name" value="PLDc_EcPPK1_C2_like"/>
    <property type="match status" value="1"/>
</dbReference>
<feature type="domain" description="Polyphosphate kinase N-terminal" evidence="9">
    <location>
        <begin position="9"/>
        <end position="112"/>
    </location>
</feature>
<evidence type="ECO:0000256" key="1">
    <source>
        <dbReference type="ARBA" id="ARBA00022553"/>
    </source>
</evidence>
<comment type="catalytic activity">
    <reaction evidence="6 7">
        <text>[phosphate](n) + ATP = [phosphate](n+1) + ADP</text>
        <dbReference type="Rhea" id="RHEA:19573"/>
        <dbReference type="Rhea" id="RHEA-COMP:9859"/>
        <dbReference type="Rhea" id="RHEA-COMP:14280"/>
        <dbReference type="ChEBI" id="CHEBI:16838"/>
        <dbReference type="ChEBI" id="CHEBI:30616"/>
        <dbReference type="ChEBI" id="CHEBI:456216"/>
        <dbReference type="EC" id="2.7.4.1"/>
    </reaction>
</comment>
<dbReference type="EMBL" id="PYFT01000001">
    <property type="protein sequence ID" value="PSR56165.1"/>
    <property type="molecule type" value="Genomic_DNA"/>
</dbReference>
<comment type="cofactor">
    <cofactor evidence="6">
        <name>Mg(2+)</name>
        <dbReference type="ChEBI" id="CHEBI:18420"/>
    </cofactor>
</comment>
<dbReference type="InterPro" id="IPR036832">
    <property type="entry name" value="PPK_N_dom_sf"/>
</dbReference>
<dbReference type="NCBIfam" id="NF003921">
    <property type="entry name" value="PRK05443.2-2"/>
    <property type="match status" value="1"/>
</dbReference>
<dbReference type="OrthoDB" id="9761456at2"/>
<dbReference type="InterPro" id="IPR024953">
    <property type="entry name" value="PP_kinase_middle"/>
</dbReference>
<proteinExistence type="inferred from homology"/>
<keyword evidence="2 6" id="KW-0808">Transferase</keyword>
<dbReference type="InterPro" id="IPR036830">
    <property type="entry name" value="PP_kinase_middle_dom_sf"/>
</dbReference>
<accession>A0A2T2YL21</accession>
<evidence type="ECO:0000259" key="8">
    <source>
        <dbReference type="Pfam" id="PF02503"/>
    </source>
</evidence>
<gene>
    <name evidence="12" type="primary">ppk1</name>
    <name evidence="6" type="synonym">ppk</name>
    <name evidence="12" type="ORF">AHMF7605_22995</name>
</gene>
<dbReference type="Pfam" id="PF17941">
    <property type="entry name" value="PP_kinase_C_1"/>
    <property type="match status" value="1"/>
</dbReference>
<sequence length="687" mass="79262">MEENKKIQSRELSWLAFNYRVLQEAKDASVPLLERIQFLAIFSSNLDEYFKVRVATLKRLIQLKKRTRQKLAQDPSEELDQVLVEVARQQEKLGETFRNQILPALRAEKIYLLDEKTLRPEQEPFVRDYFALKVQELLKPVLLTPEVNFFFLKDQTLYLLIELTQAGQPAATAILEVPTQKHGSRFVALPTQQAEHFVMFLDDVIRFNLLQLFPEYDSATAYAIKISRDAELDMEEEVSENLLAKIKRSLKKREMGYPSRLLYDSATPPLLIDAICRLIHITSEELVRGSRYHNFRDFFGFPDFNLTHLKYLPQPALPHPELHNQKKLLPAIYQQDFLLHYPYQSFEYVLQFLNEAAADPAVTAVSATLYRVADKSKVAKALVKAAKKGKRVTVIVEVKARFDEESNINWARKLEKAGATVIPGLPGYKVHGKLCLVTRQEKNGPVDYAYLSTGNFNEKTSRIYADHGLFTSDVRLTKEVQSVFQFFLDRDSNKQFRHLLVAPFNMRNKFVKLINKEIKNAQKGLAAYLILKMNSLQDEAMILKLYEASAAGVRIDLIVRGICCLNPGVKNLSENIHVRSIVDRYLEHARVFIFGNNGNEKMYIASADWMTRNLSRRVEVGFPLFDEALRREVRHLIELQLRDNTKARTIQNKYLRNDGKETRAQFATYSYLQNLYQAVESVPAASQ</sequence>
<evidence type="ECO:0000256" key="6">
    <source>
        <dbReference type="HAMAP-Rule" id="MF_00347"/>
    </source>
</evidence>
<keyword evidence="13" id="KW-1185">Reference proteome</keyword>
<dbReference type="NCBIfam" id="TIGR03705">
    <property type="entry name" value="poly_P_kin"/>
    <property type="match status" value="1"/>
</dbReference>
<comment type="PTM">
    <text evidence="6 7">An intermediate of this reaction is the autophosphorylated ppk in which a phosphate is covalently linked to a histidine residue through a N-P bond.</text>
</comment>
<dbReference type="InterPro" id="IPR025198">
    <property type="entry name" value="PPK_N_dom"/>
</dbReference>
<feature type="binding site" evidence="6">
    <location>
        <position position="401"/>
    </location>
    <ligand>
        <name>Mg(2+)</name>
        <dbReference type="ChEBI" id="CHEBI:18420"/>
    </ligand>
</feature>
<comment type="caution">
    <text evidence="12">The sequence shown here is derived from an EMBL/GenBank/DDBJ whole genome shotgun (WGS) entry which is preliminary data.</text>
</comment>
<feature type="binding site" evidence="6">
    <location>
        <position position="45"/>
    </location>
    <ligand>
        <name>ATP</name>
        <dbReference type="ChEBI" id="CHEBI:30616"/>
    </ligand>
</feature>
<dbReference type="InterPro" id="IPR003414">
    <property type="entry name" value="PP_kinase"/>
</dbReference>
<dbReference type="SUPFAM" id="SSF56024">
    <property type="entry name" value="Phospholipase D/nuclease"/>
    <property type="match status" value="2"/>
</dbReference>
<dbReference type="InterPro" id="IPR041108">
    <property type="entry name" value="PP_kinase_C_1"/>
</dbReference>
<dbReference type="RefSeq" id="WP_106932343.1">
    <property type="nucleotide sequence ID" value="NZ_PYFT01000001.1"/>
</dbReference>
<dbReference type="SUPFAM" id="SSF143724">
    <property type="entry name" value="PHP14-like"/>
    <property type="match status" value="1"/>
</dbReference>
<dbReference type="SUPFAM" id="SSF140356">
    <property type="entry name" value="PPK N-terminal domain-like"/>
    <property type="match status" value="1"/>
</dbReference>
<evidence type="ECO:0000259" key="9">
    <source>
        <dbReference type="Pfam" id="PF13089"/>
    </source>
</evidence>
<organism evidence="12 13">
    <name type="scientific">Adhaeribacter arboris</name>
    <dbReference type="NCBI Taxonomy" id="2072846"/>
    <lineage>
        <taxon>Bacteria</taxon>
        <taxon>Pseudomonadati</taxon>
        <taxon>Bacteroidota</taxon>
        <taxon>Cytophagia</taxon>
        <taxon>Cytophagales</taxon>
        <taxon>Hymenobacteraceae</taxon>
        <taxon>Adhaeribacter</taxon>
    </lineage>
</organism>
<keyword evidence="5 6" id="KW-0067">ATP-binding</keyword>
<comment type="function">
    <text evidence="6 7">Catalyzes the reversible transfer of the terminal phosphate of ATP to form a long-chain polyphosphate (polyP).</text>
</comment>
<dbReference type="Gene3D" id="3.30.1840.10">
    <property type="entry name" value="Polyphosphate kinase middle domain"/>
    <property type="match status" value="1"/>
</dbReference>
<dbReference type="GO" id="GO:0006799">
    <property type="term" value="P:polyphosphate biosynthetic process"/>
    <property type="evidence" value="ECO:0007669"/>
    <property type="project" value="UniProtKB-UniRule"/>
</dbReference>
<evidence type="ECO:0000256" key="5">
    <source>
        <dbReference type="ARBA" id="ARBA00022840"/>
    </source>
</evidence>
<dbReference type="AlphaFoldDB" id="A0A2T2YL21"/>
<dbReference type="PANTHER" id="PTHR30218:SF0">
    <property type="entry name" value="POLYPHOSPHATE KINASE"/>
    <property type="match status" value="1"/>
</dbReference>
<keyword evidence="6" id="KW-0460">Magnesium</keyword>
<feature type="binding site" evidence="6">
    <location>
        <position position="371"/>
    </location>
    <ligand>
        <name>Mg(2+)</name>
        <dbReference type="ChEBI" id="CHEBI:18420"/>
    </ligand>
</feature>
<dbReference type="Gene3D" id="3.30.870.10">
    <property type="entry name" value="Endonuclease Chain A"/>
    <property type="match status" value="2"/>
</dbReference>
<dbReference type="Pfam" id="PF13090">
    <property type="entry name" value="PP_kinase_C"/>
    <property type="match status" value="1"/>
</dbReference>
<dbReference type="GO" id="GO:0046872">
    <property type="term" value="F:metal ion binding"/>
    <property type="evidence" value="ECO:0007669"/>
    <property type="project" value="UniProtKB-KW"/>
</dbReference>
<feature type="domain" description="Polyphosphate kinase middle" evidence="8">
    <location>
        <begin position="121"/>
        <end position="301"/>
    </location>
</feature>